<gene>
    <name evidence="2" type="ORF">I8J32_012790</name>
</gene>
<dbReference type="EMBL" id="CP071518">
    <property type="protein sequence ID" value="QSX80068.1"/>
    <property type="molecule type" value="Genomic_DNA"/>
</dbReference>
<organism evidence="2 3">
    <name type="scientific">Agrilutibacter solisilvae</name>
    <dbReference type="NCBI Taxonomy" id="2763317"/>
    <lineage>
        <taxon>Bacteria</taxon>
        <taxon>Pseudomonadati</taxon>
        <taxon>Pseudomonadota</taxon>
        <taxon>Gammaproteobacteria</taxon>
        <taxon>Lysobacterales</taxon>
        <taxon>Lysobacteraceae</taxon>
        <taxon>Agrilutibacter</taxon>
    </lineage>
</organism>
<proteinExistence type="predicted"/>
<evidence type="ECO:0000259" key="1">
    <source>
        <dbReference type="Pfam" id="PF16823"/>
    </source>
</evidence>
<dbReference type="Pfam" id="PF16823">
    <property type="entry name" value="tPilZ"/>
    <property type="match status" value="1"/>
</dbReference>
<accession>A0A974Y2I3</accession>
<dbReference type="InterPro" id="IPR031800">
    <property type="entry name" value="PilZ_atypical"/>
</dbReference>
<reference evidence="2 3" key="1">
    <citation type="submission" date="2021-03" db="EMBL/GenBank/DDBJ databases">
        <title>Lysobacter sp. nov. isolated from soil of gangwondo yeongwol, south Korea.</title>
        <authorList>
            <person name="Kim K.R."/>
            <person name="Kim K.H."/>
            <person name="Jeon C.O."/>
        </authorList>
    </citation>
    <scope>NUCLEOTIDE SEQUENCE [LARGE SCALE GENOMIC DNA]</scope>
    <source>
        <strain evidence="2 3">R19</strain>
    </source>
</reference>
<dbReference type="Proteomes" id="UP000639274">
    <property type="component" value="Chromosome"/>
</dbReference>
<keyword evidence="3" id="KW-1185">Reference proteome</keyword>
<evidence type="ECO:0000313" key="2">
    <source>
        <dbReference type="EMBL" id="QSX80068.1"/>
    </source>
</evidence>
<feature type="domain" description="Cyclic di-GMP receptor atypical PilZ" evidence="1">
    <location>
        <begin position="53"/>
        <end position="190"/>
    </location>
</feature>
<dbReference type="KEGG" id="lsf:I8J32_012790"/>
<dbReference type="AlphaFoldDB" id="A0A974Y2I3"/>
<sequence length="191" mass="20549">MVGSAPTASQAAAHEALFGDALACDEVRPAAFLTGSTSGARLRVDAANGEALLRALAIVEDGLRSEEPEPGSDNTMHRLEAKLDLLTSLVAGLVPAQDTLALLPLRWSARGACLRVDTPVPAGSVGTLRVQPVDWLPSTLVLPVRVLACELVDGLWQLWLRFDSLPPALEAALERHLFRIHRRAIAETRRR</sequence>
<protein>
    <submittedName>
        <fullName evidence="2">PilZ domain-containing protein</fullName>
    </submittedName>
</protein>
<evidence type="ECO:0000313" key="3">
    <source>
        <dbReference type="Proteomes" id="UP000639274"/>
    </source>
</evidence>
<name>A0A974Y2I3_9GAMM</name>